<proteinExistence type="predicted"/>
<evidence type="ECO:0000256" key="3">
    <source>
        <dbReference type="ARBA" id="ARBA00023163"/>
    </source>
</evidence>
<evidence type="ECO:0000313" key="6">
    <source>
        <dbReference type="EMBL" id="PYC72710.1"/>
    </source>
</evidence>
<sequence length="174" mass="18131">MVIGRRRHGAQHIARDSAPDGEVGVQGEAAEDAVIPPGTLLPTEGALAAEFRAARGTIRRAISILREAGLVVTEHGRGTYSNARPIGTASSRSSESETRQREVAANPELAALFAVKAGTALIELESVARSNGDVVVTRIYRLVGPPDYDDVAQAGGSAFHRQAGLPVAPSDSTV</sequence>
<organism evidence="6 7">
    <name type="scientific">Micromonospora arborensis</name>
    <dbReference type="NCBI Taxonomy" id="2116518"/>
    <lineage>
        <taxon>Bacteria</taxon>
        <taxon>Bacillati</taxon>
        <taxon>Actinomycetota</taxon>
        <taxon>Actinomycetes</taxon>
        <taxon>Micromonosporales</taxon>
        <taxon>Micromonosporaceae</taxon>
        <taxon>Micromonospora</taxon>
    </lineage>
</organism>
<feature type="domain" description="HTH gntR-type" evidence="5">
    <location>
        <begin position="16"/>
        <end position="84"/>
    </location>
</feature>
<feature type="region of interest" description="Disordered" evidence="4">
    <location>
        <begin position="1"/>
        <end position="23"/>
    </location>
</feature>
<evidence type="ECO:0000313" key="7">
    <source>
        <dbReference type="Proteomes" id="UP000248333"/>
    </source>
</evidence>
<evidence type="ECO:0000256" key="4">
    <source>
        <dbReference type="SAM" id="MobiDB-lite"/>
    </source>
</evidence>
<keyword evidence="2" id="KW-0238">DNA-binding</keyword>
<dbReference type="PRINTS" id="PR00035">
    <property type="entry name" value="HTHGNTR"/>
</dbReference>
<dbReference type="AlphaFoldDB" id="A0A318NM85"/>
<dbReference type="InterPro" id="IPR000524">
    <property type="entry name" value="Tscrpt_reg_HTH_GntR"/>
</dbReference>
<evidence type="ECO:0000256" key="1">
    <source>
        <dbReference type="ARBA" id="ARBA00023015"/>
    </source>
</evidence>
<dbReference type="Proteomes" id="UP000248333">
    <property type="component" value="Unassembled WGS sequence"/>
</dbReference>
<keyword evidence="1" id="KW-0805">Transcription regulation</keyword>
<dbReference type="PANTHER" id="PTHR44846">
    <property type="entry name" value="MANNOSYL-D-GLYCERATE TRANSPORT/METABOLISM SYSTEM REPRESSOR MNGR-RELATED"/>
    <property type="match status" value="1"/>
</dbReference>
<dbReference type="GO" id="GO:0003700">
    <property type="term" value="F:DNA-binding transcription factor activity"/>
    <property type="evidence" value="ECO:0007669"/>
    <property type="project" value="InterPro"/>
</dbReference>
<protein>
    <recommendedName>
        <fullName evidence="5">HTH gntR-type domain-containing protein</fullName>
    </recommendedName>
</protein>
<dbReference type="SUPFAM" id="SSF46785">
    <property type="entry name" value="Winged helix' DNA-binding domain"/>
    <property type="match status" value="1"/>
</dbReference>
<dbReference type="PANTHER" id="PTHR44846:SF17">
    <property type="entry name" value="GNTR-FAMILY TRANSCRIPTIONAL REGULATOR"/>
    <property type="match status" value="1"/>
</dbReference>
<feature type="compositionally biased region" description="Basic residues" evidence="4">
    <location>
        <begin position="1"/>
        <end position="10"/>
    </location>
</feature>
<dbReference type="InterPro" id="IPR036390">
    <property type="entry name" value="WH_DNA-bd_sf"/>
</dbReference>
<dbReference type="EMBL" id="PYBV01000011">
    <property type="protein sequence ID" value="PYC72710.1"/>
    <property type="molecule type" value="Genomic_DNA"/>
</dbReference>
<dbReference type="InterPro" id="IPR036388">
    <property type="entry name" value="WH-like_DNA-bd_sf"/>
</dbReference>
<comment type="caution">
    <text evidence="6">The sequence shown here is derived from an EMBL/GenBank/DDBJ whole genome shotgun (WGS) entry which is preliminary data.</text>
</comment>
<dbReference type="SMART" id="SM00345">
    <property type="entry name" value="HTH_GNTR"/>
    <property type="match status" value="1"/>
</dbReference>
<dbReference type="PROSITE" id="PS50949">
    <property type="entry name" value="HTH_GNTR"/>
    <property type="match status" value="1"/>
</dbReference>
<dbReference type="GO" id="GO:0003677">
    <property type="term" value="F:DNA binding"/>
    <property type="evidence" value="ECO:0007669"/>
    <property type="project" value="UniProtKB-KW"/>
</dbReference>
<keyword evidence="7" id="KW-1185">Reference proteome</keyword>
<dbReference type="Gene3D" id="1.10.10.10">
    <property type="entry name" value="Winged helix-like DNA-binding domain superfamily/Winged helix DNA-binding domain"/>
    <property type="match status" value="1"/>
</dbReference>
<keyword evidence="3" id="KW-0804">Transcription</keyword>
<gene>
    <name evidence="6" type="ORF">C7C45_08830</name>
</gene>
<name>A0A318NM85_9ACTN</name>
<evidence type="ECO:0000259" key="5">
    <source>
        <dbReference type="PROSITE" id="PS50949"/>
    </source>
</evidence>
<dbReference type="Pfam" id="PF00392">
    <property type="entry name" value="GntR"/>
    <property type="match status" value="1"/>
</dbReference>
<feature type="region of interest" description="Disordered" evidence="4">
    <location>
        <begin position="79"/>
        <end position="101"/>
    </location>
</feature>
<dbReference type="InterPro" id="IPR050679">
    <property type="entry name" value="Bact_HTH_transcr_reg"/>
</dbReference>
<accession>A0A318NM85</accession>
<reference evidence="6 7" key="1">
    <citation type="submission" date="2018-03" db="EMBL/GenBank/DDBJ databases">
        <title>Bioinformatic expansion and discovery of thiopeptide antibiotics.</title>
        <authorList>
            <person name="Schwalen C.J."/>
            <person name="Hudson G.A."/>
            <person name="Mitchell D.A."/>
        </authorList>
    </citation>
    <scope>NUCLEOTIDE SEQUENCE [LARGE SCALE GENOMIC DNA]</scope>
    <source>
        <strain evidence="6 7">NRRL 8041</strain>
    </source>
</reference>
<dbReference type="GO" id="GO:0045892">
    <property type="term" value="P:negative regulation of DNA-templated transcription"/>
    <property type="evidence" value="ECO:0007669"/>
    <property type="project" value="TreeGrafter"/>
</dbReference>
<evidence type="ECO:0000256" key="2">
    <source>
        <dbReference type="ARBA" id="ARBA00023125"/>
    </source>
</evidence>